<gene>
    <name evidence="3" type="ORF">PC9H_008583</name>
</gene>
<dbReference type="OrthoDB" id="3267813at2759"/>
<accession>A0A8H6ZSX5</accession>
<feature type="compositionally biased region" description="Low complexity" evidence="1">
    <location>
        <begin position="241"/>
        <end position="258"/>
    </location>
</feature>
<feature type="chain" id="PRO_5034834826" evidence="2">
    <location>
        <begin position="22"/>
        <end position="258"/>
    </location>
</feature>
<dbReference type="AlphaFoldDB" id="A0A8H6ZSX5"/>
<feature type="region of interest" description="Disordered" evidence="1">
    <location>
        <begin position="230"/>
        <end position="258"/>
    </location>
</feature>
<dbReference type="EMBL" id="JACETU010000006">
    <property type="protein sequence ID" value="KAF7426216.1"/>
    <property type="molecule type" value="Genomic_DNA"/>
</dbReference>
<evidence type="ECO:0000256" key="2">
    <source>
        <dbReference type="SAM" id="SignalP"/>
    </source>
</evidence>
<evidence type="ECO:0000256" key="1">
    <source>
        <dbReference type="SAM" id="MobiDB-lite"/>
    </source>
</evidence>
<dbReference type="Proteomes" id="UP000623687">
    <property type="component" value="Unassembled WGS sequence"/>
</dbReference>
<keyword evidence="4" id="KW-1185">Reference proteome</keyword>
<keyword evidence="2" id="KW-0732">Signal</keyword>
<comment type="caution">
    <text evidence="3">The sequence shown here is derived from an EMBL/GenBank/DDBJ whole genome shotgun (WGS) entry which is preliminary data.</text>
</comment>
<organism evidence="3 4">
    <name type="scientific">Pleurotus ostreatus</name>
    <name type="common">Oyster mushroom</name>
    <name type="synonym">White-rot fungus</name>
    <dbReference type="NCBI Taxonomy" id="5322"/>
    <lineage>
        <taxon>Eukaryota</taxon>
        <taxon>Fungi</taxon>
        <taxon>Dikarya</taxon>
        <taxon>Basidiomycota</taxon>
        <taxon>Agaricomycotina</taxon>
        <taxon>Agaricomycetes</taxon>
        <taxon>Agaricomycetidae</taxon>
        <taxon>Agaricales</taxon>
        <taxon>Pleurotineae</taxon>
        <taxon>Pleurotaceae</taxon>
        <taxon>Pleurotus</taxon>
    </lineage>
</organism>
<dbReference type="VEuPathDB" id="FungiDB:PC9H_008583"/>
<dbReference type="GeneID" id="59378401"/>
<reference evidence="3" key="1">
    <citation type="submission" date="2019-07" db="EMBL/GenBank/DDBJ databases">
        <authorList>
            <person name="Palmer J.M."/>
        </authorList>
    </citation>
    <scope>NUCLEOTIDE SEQUENCE</scope>
    <source>
        <strain evidence="3">PC9</strain>
    </source>
</reference>
<proteinExistence type="predicted"/>
<dbReference type="RefSeq" id="XP_036629520.1">
    <property type="nucleotide sequence ID" value="XM_036778092.1"/>
</dbReference>
<evidence type="ECO:0000313" key="3">
    <source>
        <dbReference type="EMBL" id="KAF7426216.1"/>
    </source>
</evidence>
<sequence>MVISIIPAFLLSSTFLSLVSAYSFTISTPRQCQNLTVSVTGEDGEPPYRLLLLPFGPSPLPDNVEVRQIEDIPFGAGETVLSFPLRYPDRSQFVVVVSDGAGFGTGGTSVVTAVLPNDDGAGVCFDPSTNVSPSFAFSLNPPNQIVQCTPTRLWWDNTTVQGIPSFLGVIPGGRSFVVPEGPITDVPSQGTGFSWTPSVRAGTTLVIVGGDDRGVGSGGSLVTIVSAGVRPNEDCLDDDSPSSTPGSPAGPPTSTGSA</sequence>
<protein>
    <submittedName>
        <fullName evidence="3">Uncharacterized protein</fullName>
    </submittedName>
</protein>
<name>A0A8H6ZSX5_PLEOS</name>
<evidence type="ECO:0000313" key="4">
    <source>
        <dbReference type="Proteomes" id="UP000623687"/>
    </source>
</evidence>
<feature type="signal peptide" evidence="2">
    <location>
        <begin position="1"/>
        <end position="21"/>
    </location>
</feature>